<dbReference type="Proteomes" id="UP000037269">
    <property type="component" value="Unassembled WGS sequence"/>
</dbReference>
<dbReference type="RefSeq" id="WP_043067436.1">
    <property type="nucleotide sequence ID" value="NZ_CCMI01000132.1"/>
</dbReference>
<dbReference type="GeneID" id="42304882"/>
<dbReference type="PATRIC" id="fig|47500.8.peg.2544"/>
<comment type="caution">
    <text evidence="1">The sequence shown here is derived from an EMBL/GenBank/DDBJ whole genome shotgun (WGS) entry which is preliminary data.</text>
</comment>
<accession>A0A0D1W3G8</accession>
<proteinExistence type="predicted"/>
<organism evidence="1 2">
    <name type="scientific">Aneurinibacillus migulanus</name>
    <name type="common">Bacillus migulanus</name>
    <dbReference type="NCBI Taxonomy" id="47500"/>
    <lineage>
        <taxon>Bacteria</taxon>
        <taxon>Bacillati</taxon>
        <taxon>Bacillota</taxon>
        <taxon>Bacilli</taxon>
        <taxon>Bacillales</taxon>
        <taxon>Paenibacillaceae</taxon>
        <taxon>Aneurinibacillus group</taxon>
        <taxon>Aneurinibacillus</taxon>
    </lineage>
</organism>
<reference evidence="1 2" key="1">
    <citation type="submission" date="2015-07" db="EMBL/GenBank/DDBJ databases">
        <title>Fjat-14205 dsm 2895.</title>
        <authorList>
            <person name="Liu B."/>
            <person name="Wang J."/>
            <person name="Zhu Y."/>
            <person name="Liu G."/>
            <person name="Chen Q."/>
            <person name="Chen Z."/>
            <person name="Lan J."/>
            <person name="Che J."/>
            <person name="Ge C."/>
            <person name="Shi H."/>
            <person name="Pan Z."/>
            <person name="Liu X."/>
        </authorList>
    </citation>
    <scope>NUCLEOTIDE SEQUENCE [LARGE SCALE GENOMIC DNA]</scope>
    <source>
        <strain evidence="1 2">DSM 2895</strain>
    </source>
</reference>
<sequence length="67" mass="7516">MICRVLFPEKARAIDLSVSLASLATQLMKAETHQRRVTGIRFNKQDKAIEVELEEIPDGKETSEATT</sequence>
<dbReference type="AlphaFoldDB" id="A0A0D1W3G8"/>
<dbReference type="STRING" id="47500.AF333_06655"/>
<dbReference type="EMBL" id="LGUG01000004">
    <property type="protein sequence ID" value="KON95203.1"/>
    <property type="molecule type" value="Genomic_DNA"/>
</dbReference>
<evidence type="ECO:0000313" key="1">
    <source>
        <dbReference type="EMBL" id="KON95203.1"/>
    </source>
</evidence>
<evidence type="ECO:0000313" key="2">
    <source>
        <dbReference type="Proteomes" id="UP000037269"/>
    </source>
</evidence>
<dbReference type="OrthoDB" id="9872772at2"/>
<name>A0A0D1W3G8_ANEMI</name>
<protein>
    <submittedName>
        <fullName evidence="1">Uncharacterized protein</fullName>
    </submittedName>
</protein>
<keyword evidence="2" id="KW-1185">Reference proteome</keyword>
<gene>
    <name evidence="1" type="ORF">AF333_06655</name>
</gene>